<organism evidence="2 3">
    <name type="scientific">Leeuwenhoekiella palythoae</name>
    <dbReference type="NCBI Taxonomy" id="573501"/>
    <lineage>
        <taxon>Bacteria</taxon>
        <taxon>Pseudomonadati</taxon>
        <taxon>Bacteroidota</taxon>
        <taxon>Flavobacteriia</taxon>
        <taxon>Flavobacteriales</taxon>
        <taxon>Flavobacteriaceae</taxon>
        <taxon>Leeuwenhoekiella</taxon>
    </lineage>
</organism>
<evidence type="ECO:0000313" key="1">
    <source>
        <dbReference type="EMBL" id="RXG31148.1"/>
    </source>
</evidence>
<accession>A0A1M5W1L3</accession>
<reference evidence="1 4" key="3">
    <citation type="submission" date="2018-07" db="EMBL/GenBank/DDBJ databases">
        <title>Leeuwenhoekiella genomics.</title>
        <authorList>
            <person name="Tahon G."/>
            <person name="Willems A."/>
        </authorList>
    </citation>
    <scope>NUCLEOTIDE SEQUENCE [LARGE SCALE GENOMIC DNA]</scope>
    <source>
        <strain evidence="1 4">LMG 24856</strain>
    </source>
</reference>
<dbReference type="Proteomes" id="UP000290037">
    <property type="component" value="Unassembled WGS sequence"/>
</dbReference>
<reference evidence="3" key="2">
    <citation type="submission" date="2016-11" db="EMBL/GenBank/DDBJ databases">
        <authorList>
            <person name="Varghese N."/>
            <person name="Submissions S."/>
        </authorList>
    </citation>
    <scope>NUCLEOTIDE SEQUENCE [LARGE SCALE GENOMIC DNA]</scope>
    <source>
        <strain evidence="3">DSM 19859</strain>
    </source>
</reference>
<dbReference type="EMBL" id="QOVN01000001">
    <property type="protein sequence ID" value="RXG31148.1"/>
    <property type="molecule type" value="Genomic_DNA"/>
</dbReference>
<reference evidence="2" key="1">
    <citation type="submission" date="2016-11" db="EMBL/GenBank/DDBJ databases">
        <authorList>
            <person name="Jaros S."/>
            <person name="Januszkiewicz K."/>
            <person name="Wedrychowicz H."/>
        </authorList>
    </citation>
    <scope>NUCLEOTIDE SEQUENCE [LARGE SCALE GENOMIC DNA]</scope>
    <source>
        <strain evidence="2">DSM 19859</strain>
    </source>
</reference>
<evidence type="ECO:0000313" key="2">
    <source>
        <dbReference type="EMBL" id="SHH81104.1"/>
    </source>
</evidence>
<name>A0A1M5W1L3_9FLAO</name>
<dbReference type="RefSeq" id="WP_072981012.1">
    <property type="nucleotide sequence ID" value="NZ_CAXPJH010000015.1"/>
</dbReference>
<protein>
    <submittedName>
        <fullName evidence="2">Uncharacterized protein</fullName>
    </submittedName>
</protein>
<evidence type="ECO:0000313" key="4">
    <source>
        <dbReference type="Proteomes" id="UP000290037"/>
    </source>
</evidence>
<evidence type="ECO:0000313" key="3">
    <source>
        <dbReference type="Proteomes" id="UP000184240"/>
    </source>
</evidence>
<dbReference type="STRING" id="573501.SAMN04487999_0993"/>
<dbReference type="Proteomes" id="UP000184240">
    <property type="component" value="Unassembled WGS sequence"/>
</dbReference>
<sequence>MKHIDIIYRNDSGISFYWKTSKYSSIKAQVVFRDMGFYFSLDQLKEFAHLTQDTLAQYTCKDCPAPRECRSLLLKTPSPDVDLAVSRDEVYEIQDLLDQTILRMEMHFFMQTALN</sequence>
<keyword evidence="4" id="KW-1185">Reference proteome</keyword>
<dbReference type="AlphaFoldDB" id="A0A1M5W1L3"/>
<dbReference type="EMBL" id="FQXT01000002">
    <property type="protein sequence ID" value="SHH81104.1"/>
    <property type="molecule type" value="Genomic_DNA"/>
</dbReference>
<proteinExistence type="predicted"/>
<gene>
    <name evidence="1" type="ORF">DSM01_286</name>
    <name evidence="2" type="ORF">SAMN04487999_0993</name>
</gene>
<dbReference type="OrthoDB" id="1354274at2"/>